<organism evidence="3 4">
    <name type="scientific">Diaphorina citri</name>
    <name type="common">Asian citrus psyllid</name>
    <dbReference type="NCBI Taxonomy" id="121845"/>
    <lineage>
        <taxon>Eukaryota</taxon>
        <taxon>Metazoa</taxon>
        <taxon>Ecdysozoa</taxon>
        <taxon>Arthropoda</taxon>
        <taxon>Hexapoda</taxon>
        <taxon>Insecta</taxon>
        <taxon>Pterygota</taxon>
        <taxon>Neoptera</taxon>
        <taxon>Paraneoptera</taxon>
        <taxon>Hemiptera</taxon>
        <taxon>Sternorrhyncha</taxon>
        <taxon>Psylloidea</taxon>
        <taxon>Psyllidae</taxon>
        <taxon>Diaphorininae</taxon>
        <taxon>Diaphorina</taxon>
    </lineage>
</organism>
<name>A0A3Q0JFJ2_DIACI</name>
<feature type="compositionally biased region" description="Basic and acidic residues" evidence="2">
    <location>
        <begin position="219"/>
        <end position="238"/>
    </location>
</feature>
<evidence type="ECO:0000256" key="2">
    <source>
        <dbReference type="SAM" id="MobiDB-lite"/>
    </source>
</evidence>
<accession>A0A3Q0JFJ2</accession>
<sequence length="271" mass="31571">MSDSKEELLKQIEEVRNNLVEISKEKNKLLKEKEEFEEQLKLSKMADHAEKGNSMIGEIEDGNVIMSRNLKIVNQKCGELKKRIALKNFELGKLKDSYANLLYDLKKKSNYNTSAYGVVQGEIDEYKKKIEILERKMEALVQMEDSAPCLVGDDNLKSLNTMFISKKKAVREAVVKCHEVSKQTFLKRETLFRHEFEFRNLKNELRELQNKIAQKKEELKTAIDEDEKKSESEMKAIEDEMDPVQPTSNHSDQETQQQETQHMPRANQETI</sequence>
<dbReference type="PaxDb" id="121845-A0A3Q0JFJ2"/>
<dbReference type="AlphaFoldDB" id="A0A3Q0JFJ2"/>
<protein>
    <submittedName>
        <fullName evidence="4">Myosin-2 heavy chain-like</fullName>
    </submittedName>
</protein>
<proteinExistence type="predicted"/>
<feature type="compositionally biased region" description="Polar residues" evidence="2">
    <location>
        <begin position="245"/>
        <end position="271"/>
    </location>
</feature>
<keyword evidence="1" id="KW-0175">Coiled coil</keyword>
<reference evidence="4" key="1">
    <citation type="submission" date="2025-08" db="UniProtKB">
        <authorList>
            <consortium name="RefSeq"/>
        </authorList>
    </citation>
    <scope>IDENTIFICATION</scope>
</reference>
<gene>
    <name evidence="4" type="primary">LOC103520255</name>
</gene>
<evidence type="ECO:0000313" key="3">
    <source>
        <dbReference type="Proteomes" id="UP000079169"/>
    </source>
</evidence>
<feature type="coiled-coil region" evidence="1">
    <location>
        <begin position="5"/>
        <end position="46"/>
    </location>
</feature>
<evidence type="ECO:0000313" key="4">
    <source>
        <dbReference type="RefSeq" id="XP_026687252.1"/>
    </source>
</evidence>
<dbReference type="KEGG" id="dci:103520255"/>
<keyword evidence="3" id="KW-1185">Reference proteome</keyword>
<feature type="region of interest" description="Disordered" evidence="2">
    <location>
        <begin position="219"/>
        <end position="271"/>
    </location>
</feature>
<dbReference type="Proteomes" id="UP000079169">
    <property type="component" value="Unplaced"/>
</dbReference>
<dbReference type="GeneID" id="103520255"/>
<feature type="coiled-coil region" evidence="1">
    <location>
        <begin position="116"/>
        <end position="143"/>
    </location>
</feature>
<evidence type="ECO:0000256" key="1">
    <source>
        <dbReference type="SAM" id="Coils"/>
    </source>
</evidence>
<dbReference type="RefSeq" id="XP_026687252.1">
    <property type="nucleotide sequence ID" value="XM_026831451.1"/>
</dbReference>